<dbReference type="InterPro" id="IPR011994">
    <property type="entry name" value="Cytidylate_kinase_dom"/>
</dbReference>
<evidence type="ECO:0000256" key="6">
    <source>
        <dbReference type="ARBA" id="ARBA00047615"/>
    </source>
</evidence>
<dbReference type="InterPro" id="IPR027417">
    <property type="entry name" value="P-loop_NTPase"/>
</dbReference>
<comment type="catalytic activity">
    <reaction evidence="7 8">
        <text>CMP + ATP = CDP + ADP</text>
        <dbReference type="Rhea" id="RHEA:11600"/>
        <dbReference type="ChEBI" id="CHEBI:30616"/>
        <dbReference type="ChEBI" id="CHEBI:58069"/>
        <dbReference type="ChEBI" id="CHEBI:60377"/>
        <dbReference type="ChEBI" id="CHEBI:456216"/>
        <dbReference type="EC" id="2.7.4.25"/>
    </reaction>
</comment>
<evidence type="ECO:0000256" key="7">
    <source>
        <dbReference type="ARBA" id="ARBA00048478"/>
    </source>
</evidence>
<dbReference type="GO" id="GO:0036430">
    <property type="term" value="F:CMP kinase activity"/>
    <property type="evidence" value="ECO:0007669"/>
    <property type="project" value="RHEA"/>
</dbReference>
<feature type="binding site" evidence="8">
    <location>
        <begin position="11"/>
        <end position="19"/>
    </location>
    <ligand>
        <name>ATP</name>
        <dbReference type="ChEBI" id="CHEBI:30616"/>
    </ligand>
</feature>
<dbReference type="NCBIfam" id="TIGR00017">
    <property type="entry name" value="cmk"/>
    <property type="match status" value="1"/>
</dbReference>
<dbReference type="Gene3D" id="3.40.50.300">
    <property type="entry name" value="P-loop containing nucleotide triphosphate hydrolases"/>
    <property type="match status" value="1"/>
</dbReference>
<keyword evidence="5 8" id="KW-0067">ATP-binding</keyword>
<keyword evidence="3 8" id="KW-0547">Nucleotide-binding</keyword>
<evidence type="ECO:0000256" key="3">
    <source>
        <dbReference type="ARBA" id="ARBA00022741"/>
    </source>
</evidence>
<organism evidence="9 10">
    <name type="scientific">Entomoplasma freundtii</name>
    <dbReference type="NCBI Taxonomy" id="74700"/>
    <lineage>
        <taxon>Bacteria</taxon>
        <taxon>Bacillati</taxon>
        <taxon>Mycoplasmatota</taxon>
        <taxon>Mollicutes</taxon>
        <taxon>Entomoplasmatales</taxon>
        <taxon>Entomoplasmataceae</taxon>
        <taxon>Entomoplasma</taxon>
    </lineage>
</organism>
<dbReference type="OrthoDB" id="9807434at2"/>
<sequence length="223" mass="24899">MSKKIVVAVDGTAGSGKSATLKKVATQIGYTFIDTGLMYRAFTLLGLNKKVDFKNSQELINLIPDFDYVVKKDKVFLNGQDVSNKLASPEILANINDITPIPEIRELMVQKQRALAQTNQNEGIIMIGRDITSVVLPTADLKIYLDASLDARAQRRYEETRNEKTNNTDLAFIKKALAERDASDKNRLVGPLVLTNNTWYLDNSTMSLDQTVDTIIAKIKQME</sequence>
<reference evidence="9 10" key="1">
    <citation type="submission" date="2017-11" db="EMBL/GenBank/DDBJ databases">
        <title>Genome sequence of Entomoplasma freundtii BARC 318 (ATCC 51999).</title>
        <authorList>
            <person name="Lo W.-S."/>
            <person name="Gasparich G.E."/>
            <person name="Kuo C.-H."/>
        </authorList>
    </citation>
    <scope>NUCLEOTIDE SEQUENCE [LARGE SCALE GENOMIC DNA]</scope>
    <source>
        <strain evidence="9 10">BARC 318</strain>
    </source>
</reference>
<keyword evidence="10" id="KW-1185">Reference proteome</keyword>
<proteinExistence type="inferred from homology"/>
<evidence type="ECO:0000256" key="4">
    <source>
        <dbReference type="ARBA" id="ARBA00022777"/>
    </source>
</evidence>
<dbReference type="InterPro" id="IPR003136">
    <property type="entry name" value="Cytidylate_kin"/>
</dbReference>
<gene>
    <name evidence="8 9" type="primary">cmk</name>
    <name evidence="9" type="ORF">EFREU_v1c05520</name>
</gene>
<evidence type="ECO:0000256" key="1">
    <source>
        <dbReference type="ARBA" id="ARBA00009427"/>
    </source>
</evidence>
<evidence type="ECO:0000256" key="5">
    <source>
        <dbReference type="ARBA" id="ARBA00022840"/>
    </source>
</evidence>
<keyword evidence="4 8" id="KW-0418">Kinase</keyword>
<dbReference type="AlphaFoldDB" id="A0A2K8NVB2"/>
<evidence type="ECO:0000256" key="8">
    <source>
        <dbReference type="HAMAP-Rule" id="MF_00238"/>
    </source>
</evidence>
<dbReference type="HAMAP" id="MF_00238">
    <property type="entry name" value="Cytidyl_kinase_type1"/>
    <property type="match status" value="1"/>
</dbReference>
<dbReference type="Pfam" id="PF02224">
    <property type="entry name" value="Cytidylate_kin"/>
    <property type="match status" value="1"/>
</dbReference>
<dbReference type="RefSeq" id="WP_100609615.1">
    <property type="nucleotide sequence ID" value="NZ_CP024962.1"/>
</dbReference>
<accession>A0A2K8NVB2</accession>
<evidence type="ECO:0000256" key="2">
    <source>
        <dbReference type="ARBA" id="ARBA00022679"/>
    </source>
</evidence>
<protein>
    <recommendedName>
        <fullName evidence="8">Cytidylate kinase</fullName>
        <shortName evidence="8">CK</shortName>
        <ecNumber evidence="8">2.7.4.25</ecNumber>
    </recommendedName>
    <alternativeName>
        <fullName evidence="8">Cytidine monophosphate kinase</fullName>
        <shortName evidence="8">CMP kinase</shortName>
    </alternativeName>
</protein>
<dbReference type="GO" id="GO:0005524">
    <property type="term" value="F:ATP binding"/>
    <property type="evidence" value="ECO:0007669"/>
    <property type="project" value="UniProtKB-UniRule"/>
</dbReference>
<dbReference type="EC" id="2.7.4.25" evidence="8"/>
<dbReference type="GO" id="GO:0036431">
    <property type="term" value="F:dCMP kinase activity"/>
    <property type="evidence" value="ECO:0007669"/>
    <property type="project" value="InterPro"/>
</dbReference>
<keyword evidence="8" id="KW-0963">Cytoplasm</keyword>
<dbReference type="CDD" id="cd02020">
    <property type="entry name" value="CMPK"/>
    <property type="match status" value="1"/>
</dbReference>
<dbReference type="GO" id="GO:0005737">
    <property type="term" value="C:cytoplasm"/>
    <property type="evidence" value="ECO:0007669"/>
    <property type="project" value="UniProtKB-SubCell"/>
</dbReference>
<evidence type="ECO:0000313" key="9">
    <source>
        <dbReference type="EMBL" id="ATZ16573.1"/>
    </source>
</evidence>
<comment type="similarity">
    <text evidence="1 8">Belongs to the cytidylate kinase family. Type 1 subfamily.</text>
</comment>
<name>A0A2K8NVB2_9MOLU</name>
<dbReference type="GO" id="GO:0006220">
    <property type="term" value="P:pyrimidine nucleotide metabolic process"/>
    <property type="evidence" value="ECO:0007669"/>
    <property type="project" value="UniProtKB-UniRule"/>
</dbReference>
<dbReference type="KEGG" id="efr:EFREU_v1c05520"/>
<dbReference type="EMBL" id="CP024962">
    <property type="protein sequence ID" value="ATZ16573.1"/>
    <property type="molecule type" value="Genomic_DNA"/>
</dbReference>
<comment type="subcellular location">
    <subcellularLocation>
        <location evidence="8">Cytoplasm</location>
    </subcellularLocation>
</comment>
<comment type="catalytic activity">
    <reaction evidence="6 8">
        <text>dCMP + ATP = dCDP + ADP</text>
        <dbReference type="Rhea" id="RHEA:25094"/>
        <dbReference type="ChEBI" id="CHEBI:30616"/>
        <dbReference type="ChEBI" id="CHEBI:57566"/>
        <dbReference type="ChEBI" id="CHEBI:58593"/>
        <dbReference type="ChEBI" id="CHEBI:456216"/>
        <dbReference type="EC" id="2.7.4.25"/>
    </reaction>
</comment>
<dbReference type="SUPFAM" id="SSF52540">
    <property type="entry name" value="P-loop containing nucleoside triphosphate hydrolases"/>
    <property type="match status" value="1"/>
</dbReference>
<keyword evidence="2 8" id="KW-0808">Transferase</keyword>
<dbReference type="Proteomes" id="UP000232222">
    <property type="component" value="Chromosome"/>
</dbReference>
<evidence type="ECO:0000313" key="10">
    <source>
        <dbReference type="Proteomes" id="UP000232222"/>
    </source>
</evidence>